<dbReference type="InterPro" id="IPR016147">
    <property type="entry name" value="Pili_assmbl_chaperone_N"/>
</dbReference>
<evidence type="ECO:0000256" key="5">
    <source>
        <dbReference type="ARBA" id="ARBA00023186"/>
    </source>
</evidence>
<evidence type="ECO:0000256" key="4">
    <source>
        <dbReference type="ARBA" id="ARBA00022764"/>
    </source>
</evidence>
<feature type="domain" description="Pili assembly chaperone N-terminal" evidence="9">
    <location>
        <begin position="31"/>
        <end position="156"/>
    </location>
</feature>
<evidence type="ECO:0000256" key="8">
    <source>
        <dbReference type="SAM" id="SignalP"/>
    </source>
</evidence>
<dbReference type="Proteomes" id="UP000839526">
    <property type="component" value="Unassembled WGS sequence"/>
</dbReference>
<dbReference type="InterPro" id="IPR008962">
    <property type="entry name" value="PapD-like_sf"/>
</dbReference>
<dbReference type="InterPro" id="IPR013783">
    <property type="entry name" value="Ig-like_fold"/>
</dbReference>
<organism evidence="11">
    <name type="scientific">Salmonella enterica</name>
    <name type="common">Salmonella choleraesuis</name>
    <dbReference type="NCBI Taxonomy" id="28901"/>
    <lineage>
        <taxon>Bacteria</taxon>
        <taxon>Pseudomonadati</taxon>
        <taxon>Pseudomonadota</taxon>
        <taxon>Gammaproteobacteria</taxon>
        <taxon>Enterobacterales</taxon>
        <taxon>Enterobacteriaceae</taxon>
        <taxon>Salmonella</taxon>
    </lineage>
</organism>
<feature type="chain" id="PRO_5030087474" evidence="8">
    <location>
        <begin position="23"/>
        <end position="244"/>
    </location>
</feature>
<sequence length="244" mass="27010">MNLRAGILVAGFSFFYAGMALAENHQQTFSVELGASRLIYPLNGKNAAIRVDNKQNYPVLVRSKVLMESGKKDFAPFITTPPLFRLDSHQSSVVTVTRTSGKYPTDRESLNWLCVKAIPPDKDAEWAKSAGEKNIVNNVQVVLENCIKLLVRPGELSNNPADIAEKVEWKAEGKNLHAHNPTPYYMNISGVRFNGEKLTLKDGYIAPYSDVDMPFSSALKTGGKAQWTVIGDYGEKREISSDVN</sequence>
<dbReference type="PANTHER" id="PTHR30251:SF9">
    <property type="entry name" value="CHAPERONE PROTEIN CAF1M"/>
    <property type="match status" value="1"/>
</dbReference>
<dbReference type="Gene3D" id="2.60.40.10">
    <property type="entry name" value="Immunoglobulins"/>
    <property type="match status" value="2"/>
</dbReference>
<gene>
    <name evidence="11" type="ORF">D9O31_27385</name>
</gene>
<evidence type="ECO:0000256" key="2">
    <source>
        <dbReference type="ARBA" id="ARBA00007399"/>
    </source>
</evidence>
<dbReference type="SUPFAM" id="SSF49584">
    <property type="entry name" value="Periplasmic chaperone C-domain"/>
    <property type="match status" value="1"/>
</dbReference>
<dbReference type="AlphaFoldDB" id="A0A3V7YZS9"/>
<dbReference type="GO" id="GO:0030288">
    <property type="term" value="C:outer membrane-bounded periplasmic space"/>
    <property type="evidence" value="ECO:0007669"/>
    <property type="project" value="InterPro"/>
</dbReference>
<dbReference type="InterPro" id="IPR001829">
    <property type="entry name" value="Pili_assmbl_chaperone_bac"/>
</dbReference>
<keyword evidence="3 8" id="KW-0732">Signal</keyword>
<evidence type="ECO:0000256" key="1">
    <source>
        <dbReference type="ARBA" id="ARBA00004418"/>
    </source>
</evidence>
<comment type="subcellular location">
    <subcellularLocation>
        <location evidence="1 7">Periplasm</location>
    </subcellularLocation>
</comment>
<dbReference type="PRINTS" id="PR00969">
    <property type="entry name" value="CHAPERONPILI"/>
</dbReference>
<dbReference type="InterPro" id="IPR016148">
    <property type="entry name" value="Pili_assmbl_chaperone_C"/>
</dbReference>
<evidence type="ECO:0000313" key="11">
    <source>
        <dbReference type="EMBL" id="MMS80091.1"/>
    </source>
</evidence>
<dbReference type="Pfam" id="PF00345">
    <property type="entry name" value="PapD_N"/>
    <property type="match status" value="1"/>
</dbReference>
<name>A0A3V7YZS9_SALER</name>
<dbReference type="InterPro" id="IPR036316">
    <property type="entry name" value="Pili_assmbl_chap_C_dom_sf"/>
</dbReference>
<dbReference type="InterPro" id="IPR050643">
    <property type="entry name" value="Periplasmic_pilus_chap"/>
</dbReference>
<accession>A0A3V7YZS9</accession>
<evidence type="ECO:0000259" key="9">
    <source>
        <dbReference type="Pfam" id="PF00345"/>
    </source>
</evidence>
<dbReference type="Pfam" id="PF02753">
    <property type="entry name" value="PapD_C"/>
    <property type="match status" value="1"/>
</dbReference>
<reference evidence="11" key="1">
    <citation type="submission" date="2018-10" db="EMBL/GenBank/DDBJ databases">
        <authorList>
            <consortium name="PulseNet: The National Subtyping Network for Foodborne Disease Surveillance"/>
            <person name="Tarr C.L."/>
            <person name="Trees E."/>
            <person name="Katz L.S."/>
            <person name="Carleton-Romer H.A."/>
            <person name="Stroika S."/>
            <person name="Kucerova Z."/>
            <person name="Roache K.F."/>
            <person name="Sabol A.L."/>
            <person name="Besser J."/>
            <person name="Gerner-Smidt P."/>
        </authorList>
    </citation>
    <scope>NUCLEOTIDE SEQUENCE [LARGE SCALE GENOMIC DNA]</scope>
    <source>
        <strain evidence="11">PNUSAS052121</strain>
    </source>
</reference>
<proteinExistence type="inferred from homology"/>
<dbReference type="SUPFAM" id="SSF49354">
    <property type="entry name" value="PapD-like"/>
    <property type="match status" value="1"/>
</dbReference>
<keyword evidence="6" id="KW-0393">Immunoglobulin domain</keyword>
<comment type="caution">
    <text evidence="11">The sequence shown here is derived from an EMBL/GenBank/DDBJ whole genome shotgun (WGS) entry which is preliminary data.</text>
</comment>
<dbReference type="PANTHER" id="PTHR30251">
    <property type="entry name" value="PILUS ASSEMBLY CHAPERONE"/>
    <property type="match status" value="1"/>
</dbReference>
<dbReference type="PROSITE" id="PS00635">
    <property type="entry name" value="PILI_CHAPERONE"/>
    <property type="match status" value="1"/>
</dbReference>
<keyword evidence="5 7" id="KW-0143">Chaperone</keyword>
<keyword evidence="4" id="KW-0574">Periplasm</keyword>
<evidence type="ECO:0000259" key="10">
    <source>
        <dbReference type="Pfam" id="PF02753"/>
    </source>
</evidence>
<feature type="signal peptide" evidence="8">
    <location>
        <begin position="1"/>
        <end position="22"/>
    </location>
</feature>
<evidence type="ECO:0000256" key="7">
    <source>
        <dbReference type="RuleBase" id="RU003918"/>
    </source>
</evidence>
<dbReference type="EMBL" id="RWAH01000071">
    <property type="protein sequence ID" value="MMS80091.1"/>
    <property type="molecule type" value="Genomic_DNA"/>
</dbReference>
<protein>
    <submittedName>
        <fullName evidence="11">Molecular chaperone</fullName>
    </submittedName>
</protein>
<evidence type="ECO:0000256" key="6">
    <source>
        <dbReference type="ARBA" id="ARBA00023319"/>
    </source>
</evidence>
<dbReference type="RefSeq" id="WP_088759653.1">
    <property type="nucleotide sequence ID" value="NZ_CP030180.1"/>
</dbReference>
<dbReference type="GO" id="GO:0071555">
    <property type="term" value="P:cell wall organization"/>
    <property type="evidence" value="ECO:0007669"/>
    <property type="project" value="InterPro"/>
</dbReference>
<comment type="similarity">
    <text evidence="2 7">Belongs to the periplasmic pilus chaperone family.</text>
</comment>
<feature type="domain" description="Pili assembly chaperone C-terminal" evidence="10">
    <location>
        <begin position="179"/>
        <end position="236"/>
    </location>
</feature>
<dbReference type="InterPro" id="IPR018046">
    <property type="entry name" value="Pili_assmbl_chaperone_CS"/>
</dbReference>
<evidence type="ECO:0000256" key="3">
    <source>
        <dbReference type="ARBA" id="ARBA00022729"/>
    </source>
</evidence>